<gene>
    <name evidence="1" type="ordered locus">CA_C2353</name>
</gene>
<sequence length="336" mass="39618">MDELEKWVKGYSEKKGVSYQETIIKALKFYRKFVEDGKVEYYDLGKKLNEFIKENHIILSSVDDNIDKAIETHRKESFSVDIVQEVDKKEKYLKSMDNISSSLINIILSDKTIILRMYEDAIELASSIVSFENLGTVDAKYVFVHYIKVNPSYKKAYQIIEKGIADVARKFGARRIDRVVADTAVNGFKNIGYNELYRNYYLKINIDKRNYNFSEYEKSSRHHISSRYTAVFRMYPEGFEEKAAMNKLYKFTTKRGKFYAQIAIREDKASAKLYFDKNKLDKADYTQSVYYTLVNYLNKSNVKNLYTLIEQRHINVIGSIDNARKIKEWVWIRKLL</sequence>
<dbReference type="AlphaFoldDB" id="Q97GL3"/>
<dbReference type="OrthoDB" id="1935608at2"/>
<dbReference type="PIR" id="B97190">
    <property type="entry name" value="B97190"/>
</dbReference>
<organism evidence="1 2">
    <name type="scientific">Clostridium acetobutylicum (strain ATCC 824 / DSM 792 / JCM 1419 / IAM 19013 / LMG 5710 / NBRC 13948 / NRRL B-527 / VKM B-1787 / 2291 / W)</name>
    <dbReference type="NCBI Taxonomy" id="272562"/>
    <lineage>
        <taxon>Bacteria</taxon>
        <taxon>Bacillati</taxon>
        <taxon>Bacillota</taxon>
        <taxon>Clostridia</taxon>
        <taxon>Eubacteriales</taxon>
        <taxon>Clostridiaceae</taxon>
        <taxon>Clostridium</taxon>
    </lineage>
</organism>
<dbReference type="STRING" id="272562.CA_C2353"/>
<evidence type="ECO:0000313" key="1">
    <source>
        <dbReference type="EMBL" id="AAK80309.1"/>
    </source>
</evidence>
<keyword evidence="2" id="KW-1185">Reference proteome</keyword>
<dbReference type="Proteomes" id="UP000000814">
    <property type="component" value="Chromosome"/>
</dbReference>
<dbReference type="KEGG" id="cac:CA_C2353"/>
<protein>
    <submittedName>
        <fullName evidence="1">Uncharacterized protein</fullName>
    </submittedName>
</protein>
<dbReference type="PATRIC" id="fig|272562.8.peg.2549"/>
<reference evidence="1 2" key="1">
    <citation type="journal article" date="2001" name="J. Bacteriol.">
        <title>Genome sequence and comparative analysis of the solvent-producing bacterium Clostridium acetobutylicum.</title>
        <authorList>
            <person name="Nolling J."/>
            <person name="Breton G."/>
            <person name="Omelchenko M.V."/>
            <person name="Makarova K.S."/>
            <person name="Zeng Q."/>
            <person name="Gibson R."/>
            <person name="Lee H.M."/>
            <person name="Dubois J."/>
            <person name="Qiu D."/>
            <person name="Hitti J."/>
            <person name="Wolf Y.I."/>
            <person name="Tatusov R.L."/>
            <person name="Sabathe F."/>
            <person name="Doucette-Stamm L."/>
            <person name="Soucaille P."/>
            <person name="Daly M.J."/>
            <person name="Bennett G.N."/>
            <person name="Koonin E.V."/>
            <person name="Smith D.R."/>
        </authorList>
    </citation>
    <scope>NUCLEOTIDE SEQUENCE [LARGE SCALE GENOMIC DNA]</scope>
    <source>
        <strain evidence="2">ATCC 824 / DSM 792 / JCM 1419 / LMG 5710 / VKM B-1787</strain>
    </source>
</reference>
<dbReference type="eggNOG" id="ENOG50324V8">
    <property type="taxonomic scope" value="Bacteria"/>
</dbReference>
<dbReference type="HOGENOM" id="CLU_825637_0_0_9"/>
<dbReference type="RefSeq" id="WP_010965650.1">
    <property type="nucleotide sequence ID" value="NC_003030.1"/>
</dbReference>
<dbReference type="GeneID" id="44998828"/>
<accession>Q97GL3</accession>
<evidence type="ECO:0000313" key="2">
    <source>
        <dbReference type="Proteomes" id="UP000000814"/>
    </source>
</evidence>
<dbReference type="EMBL" id="AE001437">
    <property type="protein sequence ID" value="AAK80309.1"/>
    <property type="molecule type" value="Genomic_DNA"/>
</dbReference>
<name>Q97GL3_CLOAB</name>
<proteinExistence type="predicted"/>